<evidence type="ECO:0008006" key="3">
    <source>
        <dbReference type="Google" id="ProtNLM"/>
    </source>
</evidence>
<keyword evidence="2" id="KW-1185">Reference proteome</keyword>
<dbReference type="Proteomes" id="UP000318431">
    <property type="component" value="Unassembled WGS sequence"/>
</dbReference>
<dbReference type="RefSeq" id="WP_145649423.1">
    <property type="nucleotide sequence ID" value="NZ_VLLB01000004.1"/>
</dbReference>
<proteinExistence type="predicted"/>
<protein>
    <recommendedName>
        <fullName evidence="3">DUF3168 domain-containing protein</fullName>
    </recommendedName>
</protein>
<gene>
    <name evidence="1" type="ORF">IP91_02578</name>
</gene>
<reference evidence="1 2" key="1">
    <citation type="journal article" date="2015" name="Stand. Genomic Sci.">
        <title>Genomic Encyclopedia of Bacterial and Archaeal Type Strains, Phase III: the genomes of soil and plant-associated and newly described type strains.</title>
        <authorList>
            <person name="Whitman W.B."/>
            <person name="Woyke T."/>
            <person name="Klenk H.P."/>
            <person name="Zhou Y."/>
            <person name="Lilburn T.G."/>
            <person name="Beck B.J."/>
            <person name="De Vos P."/>
            <person name="Vandamme P."/>
            <person name="Eisen J.A."/>
            <person name="Garrity G."/>
            <person name="Hugenholtz P."/>
            <person name="Kyrpides N.C."/>
        </authorList>
    </citation>
    <scope>NUCLEOTIDE SEQUENCE [LARGE SCALE GENOMIC DNA]</scope>
    <source>
        <strain evidence="1 2">CGMCC 1.10822</strain>
    </source>
</reference>
<accession>A0A562R7Y5</accession>
<dbReference type="OrthoDB" id="8778436at2"/>
<evidence type="ECO:0000313" key="2">
    <source>
        <dbReference type="Proteomes" id="UP000318431"/>
    </source>
</evidence>
<evidence type="ECO:0000313" key="1">
    <source>
        <dbReference type="EMBL" id="TWI65171.1"/>
    </source>
</evidence>
<dbReference type="AlphaFoldDB" id="A0A562R7Y5"/>
<organism evidence="1 2">
    <name type="scientific">Pseudoduganella lurida</name>
    <dbReference type="NCBI Taxonomy" id="1036180"/>
    <lineage>
        <taxon>Bacteria</taxon>
        <taxon>Pseudomonadati</taxon>
        <taxon>Pseudomonadota</taxon>
        <taxon>Betaproteobacteria</taxon>
        <taxon>Burkholderiales</taxon>
        <taxon>Oxalobacteraceae</taxon>
        <taxon>Telluria group</taxon>
        <taxon>Pseudoduganella</taxon>
    </lineage>
</organism>
<sequence length="117" mass="12949">MSTPTIKQRIYEALSAVLPNTYAVELPDEPTWPALVFEVNIDPEPGWVMGGGYNQCDIVVMTFSRSQEEIEVLAGQVLAAVSALDGFLGDEFAGDADYQGEADVFAYVQNFRVRIRR</sequence>
<comment type="caution">
    <text evidence="1">The sequence shown here is derived from an EMBL/GenBank/DDBJ whole genome shotgun (WGS) entry which is preliminary data.</text>
</comment>
<name>A0A562R7Y5_9BURK</name>
<dbReference type="EMBL" id="VLLB01000004">
    <property type="protein sequence ID" value="TWI65171.1"/>
    <property type="molecule type" value="Genomic_DNA"/>
</dbReference>